<dbReference type="Proteomes" id="UP000250043">
    <property type="component" value="Unassembled WGS sequence"/>
</dbReference>
<feature type="compositionally biased region" description="Polar residues" evidence="1">
    <location>
        <begin position="364"/>
        <end position="379"/>
    </location>
</feature>
<evidence type="ECO:0000313" key="2">
    <source>
        <dbReference type="EMBL" id="OCH89868.1"/>
    </source>
</evidence>
<feature type="compositionally biased region" description="Basic residues" evidence="1">
    <location>
        <begin position="1"/>
        <end position="10"/>
    </location>
</feature>
<keyword evidence="3" id="KW-1185">Reference proteome</keyword>
<feature type="compositionally biased region" description="Polar residues" evidence="1">
    <location>
        <begin position="47"/>
        <end position="66"/>
    </location>
</feature>
<name>A0A8E2ARZ2_9APHY</name>
<evidence type="ECO:0000256" key="1">
    <source>
        <dbReference type="SAM" id="MobiDB-lite"/>
    </source>
</evidence>
<feature type="compositionally biased region" description="Low complexity" evidence="1">
    <location>
        <begin position="79"/>
        <end position="99"/>
    </location>
</feature>
<dbReference type="OrthoDB" id="2804229at2759"/>
<reference evidence="2 3" key="1">
    <citation type="submission" date="2016-07" db="EMBL/GenBank/DDBJ databases">
        <title>Draft genome of the white-rot fungus Obba rivulosa 3A-2.</title>
        <authorList>
            <consortium name="DOE Joint Genome Institute"/>
            <person name="Miettinen O."/>
            <person name="Riley R."/>
            <person name="Acob R."/>
            <person name="Barry K."/>
            <person name="Cullen D."/>
            <person name="De Vries R."/>
            <person name="Hainaut M."/>
            <person name="Hatakka A."/>
            <person name="Henrissat B."/>
            <person name="Hilden K."/>
            <person name="Kuo R."/>
            <person name="Labutti K."/>
            <person name="Lipzen A."/>
            <person name="Makela M.R."/>
            <person name="Sandor L."/>
            <person name="Spatafora J.W."/>
            <person name="Grigoriev I.V."/>
            <person name="Hibbett D.S."/>
        </authorList>
    </citation>
    <scope>NUCLEOTIDE SEQUENCE [LARGE SCALE GENOMIC DNA]</scope>
    <source>
        <strain evidence="2 3">3A-2</strain>
    </source>
</reference>
<feature type="compositionally biased region" description="Basic residues" evidence="1">
    <location>
        <begin position="121"/>
        <end position="133"/>
    </location>
</feature>
<feature type="compositionally biased region" description="Polar residues" evidence="1">
    <location>
        <begin position="156"/>
        <end position="167"/>
    </location>
</feature>
<feature type="compositionally biased region" description="Basic residues" evidence="1">
    <location>
        <begin position="417"/>
        <end position="427"/>
    </location>
</feature>
<evidence type="ECO:0000313" key="3">
    <source>
        <dbReference type="Proteomes" id="UP000250043"/>
    </source>
</evidence>
<dbReference type="AlphaFoldDB" id="A0A8E2ARZ2"/>
<sequence>MLPPRLRRTLSTRAPAQDDLPSSRVADGIGARKGKSKQDYGDVLENTPESTGDQPQSDSIPTSGATIESRLLTRRSRTNSRASSVASSSSQHSASSRLTHPSPTLRKNAPLPLVFTHSHGVLHHHHGRPRPSHSHLEQRGRSPASTTMEPGPSRPNPDTSSLLSSPVTRSHCRFHKVSIPREEDGPRIYFVIPGCSLGDAELMKEEEIIDHGPATMEDHARLISDIDDLALDPYVVAAMRQLAGVDLLREGELYYLPQAGEDIRWKGESKWQVVKGKVENMDSASARHKLEPTSSRILKTSHHAASRAPPSRTESTSSSISTQQTSRLSTNASVSGSELSDLEDDEPASRKHRRLDDPAPTVNDEASTSEVLSKSSNAASHRLKSRNRKQLSTEASAYNPERDESDDSDDDRIAEVKRKRRGVKRGRTINAVEEQPESISHVLKKRKVRPLDTQ</sequence>
<feature type="compositionally biased region" description="Low complexity" evidence="1">
    <location>
        <begin position="311"/>
        <end position="330"/>
    </location>
</feature>
<gene>
    <name evidence="2" type="ORF">OBBRIDRAFT_637818</name>
</gene>
<feature type="region of interest" description="Disordered" evidence="1">
    <location>
        <begin position="1"/>
        <end position="109"/>
    </location>
</feature>
<protein>
    <submittedName>
        <fullName evidence="2">Uncharacterized protein</fullName>
    </submittedName>
</protein>
<feature type="region of interest" description="Disordered" evidence="1">
    <location>
        <begin position="121"/>
        <end position="167"/>
    </location>
</feature>
<proteinExistence type="predicted"/>
<feature type="region of interest" description="Disordered" evidence="1">
    <location>
        <begin position="282"/>
        <end position="454"/>
    </location>
</feature>
<dbReference type="EMBL" id="KV722417">
    <property type="protein sequence ID" value="OCH89868.1"/>
    <property type="molecule type" value="Genomic_DNA"/>
</dbReference>
<accession>A0A8E2ARZ2</accession>
<organism evidence="2 3">
    <name type="scientific">Obba rivulosa</name>
    <dbReference type="NCBI Taxonomy" id="1052685"/>
    <lineage>
        <taxon>Eukaryota</taxon>
        <taxon>Fungi</taxon>
        <taxon>Dikarya</taxon>
        <taxon>Basidiomycota</taxon>
        <taxon>Agaricomycotina</taxon>
        <taxon>Agaricomycetes</taxon>
        <taxon>Polyporales</taxon>
        <taxon>Gelatoporiaceae</taxon>
        <taxon>Obba</taxon>
    </lineage>
</organism>